<name>A0A382Q1A7_9ZZZZ</name>
<feature type="non-terminal residue" evidence="1">
    <location>
        <position position="1"/>
    </location>
</feature>
<organism evidence="1">
    <name type="scientific">marine metagenome</name>
    <dbReference type="NCBI Taxonomy" id="408172"/>
    <lineage>
        <taxon>unclassified sequences</taxon>
        <taxon>metagenomes</taxon>
        <taxon>ecological metagenomes</taxon>
    </lineage>
</organism>
<evidence type="ECO:0008006" key="2">
    <source>
        <dbReference type="Google" id="ProtNLM"/>
    </source>
</evidence>
<evidence type="ECO:0000313" key="1">
    <source>
        <dbReference type="EMBL" id="SVC79363.1"/>
    </source>
</evidence>
<dbReference type="EMBL" id="UINC01111270">
    <property type="protein sequence ID" value="SVC79363.1"/>
    <property type="molecule type" value="Genomic_DNA"/>
</dbReference>
<protein>
    <recommendedName>
        <fullName evidence="2">Glycosyltransferase 2-like domain-containing protein</fullName>
    </recommendedName>
</protein>
<feature type="non-terminal residue" evidence="1">
    <location>
        <position position="59"/>
    </location>
</feature>
<gene>
    <name evidence="1" type="ORF">METZ01_LOCUS332217</name>
</gene>
<dbReference type="AlphaFoldDB" id="A0A382Q1A7"/>
<accession>A0A382Q1A7</accession>
<proteinExistence type="predicted"/>
<sequence length="59" mass="6848">MSIDKSEITIVMVSFFSKNLIEKPINSIDQNIKIIVIENSNSKECKDFLENKYKNVRVV</sequence>
<reference evidence="1" key="1">
    <citation type="submission" date="2018-05" db="EMBL/GenBank/DDBJ databases">
        <authorList>
            <person name="Lanie J.A."/>
            <person name="Ng W.-L."/>
            <person name="Kazmierczak K.M."/>
            <person name="Andrzejewski T.M."/>
            <person name="Davidsen T.M."/>
            <person name="Wayne K.J."/>
            <person name="Tettelin H."/>
            <person name="Glass J.I."/>
            <person name="Rusch D."/>
            <person name="Podicherti R."/>
            <person name="Tsui H.-C.T."/>
            <person name="Winkler M.E."/>
        </authorList>
    </citation>
    <scope>NUCLEOTIDE SEQUENCE</scope>
</reference>